<keyword evidence="3" id="KW-0804">Transcription</keyword>
<dbReference type="CDD" id="cd00038">
    <property type="entry name" value="CAP_ED"/>
    <property type="match status" value="1"/>
</dbReference>
<dbReference type="Gene3D" id="2.60.120.10">
    <property type="entry name" value="Jelly Rolls"/>
    <property type="match status" value="1"/>
</dbReference>
<evidence type="ECO:0000259" key="4">
    <source>
        <dbReference type="PROSITE" id="PS50042"/>
    </source>
</evidence>
<keyword evidence="2" id="KW-0238">DNA-binding</keyword>
<dbReference type="PROSITE" id="PS51063">
    <property type="entry name" value="HTH_CRP_2"/>
    <property type="match status" value="1"/>
</dbReference>
<proteinExistence type="predicted"/>
<dbReference type="InterPro" id="IPR036390">
    <property type="entry name" value="WH_DNA-bd_sf"/>
</dbReference>
<evidence type="ECO:0000256" key="3">
    <source>
        <dbReference type="ARBA" id="ARBA00023163"/>
    </source>
</evidence>
<gene>
    <name evidence="6" type="ORF">OCV51_05290</name>
</gene>
<dbReference type="Pfam" id="PF00027">
    <property type="entry name" value="cNMP_binding"/>
    <property type="match status" value="1"/>
</dbReference>
<sequence length="244" mass="27506">MATTQNSLKLNELSKEQQEIFPILKSTALFRELTMHQLIELTSHCKVLTKKKGEAIYYIGDSSAHLYIIQSGYVMESVFYGSSADVIVKVRNDGEYFGEMGMLCDKPYPNTALALEDCRLISLPKTWFLKTVWDNASVCRVIIQELIDRLLNSAQHMVNAMYLDAPGRLASIIVNLTTNSSQKNMTIRITQSSLAASSGMARQTAAKILGNWRKENIIQTERGHLKVLDFNRLLDIILDSELNI</sequence>
<dbReference type="RefSeq" id="WP_059066706.1">
    <property type="nucleotide sequence ID" value="NZ_JAOQJX010000005.1"/>
</dbReference>
<feature type="domain" description="Cyclic nucleotide-binding" evidence="4">
    <location>
        <begin position="29"/>
        <end position="149"/>
    </location>
</feature>
<evidence type="ECO:0000313" key="6">
    <source>
        <dbReference type="EMBL" id="MCU6747071.1"/>
    </source>
</evidence>
<evidence type="ECO:0000256" key="1">
    <source>
        <dbReference type="ARBA" id="ARBA00023015"/>
    </source>
</evidence>
<keyword evidence="7" id="KW-1185">Reference proteome</keyword>
<evidence type="ECO:0000313" key="7">
    <source>
        <dbReference type="Proteomes" id="UP001652394"/>
    </source>
</evidence>
<dbReference type="InterPro" id="IPR036388">
    <property type="entry name" value="WH-like_DNA-bd_sf"/>
</dbReference>
<protein>
    <submittedName>
        <fullName evidence="6">Crp/Fnr family transcriptional regulator</fullName>
    </submittedName>
</protein>
<keyword evidence="1" id="KW-0805">Transcription regulation</keyword>
<feature type="domain" description="HTH crp-type" evidence="5">
    <location>
        <begin position="163"/>
        <end position="231"/>
    </location>
</feature>
<dbReference type="Pfam" id="PF13545">
    <property type="entry name" value="HTH_Crp_2"/>
    <property type="match status" value="1"/>
</dbReference>
<dbReference type="InterPro" id="IPR018490">
    <property type="entry name" value="cNMP-bd_dom_sf"/>
</dbReference>
<dbReference type="InterPro" id="IPR000595">
    <property type="entry name" value="cNMP-bd_dom"/>
</dbReference>
<name>A0ABT2TB66_9FIRM</name>
<dbReference type="SUPFAM" id="SSF46785">
    <property type="entry name" value="Winged helix' DNA-binding domain"/>
    <property type="match status" value="1"/>
</dbReference>
<dbReference type="Gene3D" id="1.10.10.10">
    <property type="entry name" value="Winged helix-like DNA-binding domain superfamily/Winged helix DNA-binding domain"/>
    <property type="match status" value="1"/>
</dbReference>
<dbReference type="PANTHER" id="PTHR24567">
    <property type="entry name" value="CRP FAMILY TRANSCRIPTIONAL REGULATORY PROTEIN"/>
    <property type="match status" value="1"/>
</dbReference>
<evidence type="ECO:0000259" key="5">
    <source>
        <dbReference type="PROSITE" id="PS51063"/>
    </source>
</evidence>
<organism evidence="6 7">
    <name type="scientific">Faecalicatena acetigenes</name>
    <dbReference type="NCBI Taxonomy" id="2981790"/>
    <lineage>
        <taxon>Bacteria</taxon>
        <taxon>Bacillati</taxon>
        <taxon>Bacillota</taxon>
        <taxon>Clostridia</taxon>
        <taxon>Lachnospirales</taxon>
        <taxon>Lachnospiraceae</taxon>
        <taxon>Faecalicatena</taxon>
    </lineage>
</organism>
<comment type="caution">
    <text evidence="6">The sequence shown here is derived from an EMBL/GenBank/DDBJ whole genome shotgun (WGS) entry which is preliminary data.</text>
</comment>
<dbReference type="SUPFAM" id="SSF51206">
    <property type="entry name" value="cAMP-binding domain-like"/>
    <property type="match status" value="1"/>
</dbReference>
<dbReference type="InterPro" id="IPR050397">
    <property type="entry name" value="Env_Response_Regulators"/>
</dbReference>
<dbReference type="SMART" id="SM00100">
    <property type="entry name" value="cNMP"/>
    <property type="match status" value="1"/>
</dbReference>
<reference evidence="6 7" key="1">
    <citation type="journal article" date="2021" name="ISME Commun">
        <title>Automated analysis of genomic sequences facilitates high-throughput and comprehensive description of bacteria.</title>
        <authorList>
            <person name="Hitch T.C.A."/>
        </authorList>
    </citation>
    <scope>NUCLEOTIDE SEQUENCE [LARGE SCALE GENOMIC DNA]</scope>
    <source>
        <strain evidence="6 7">H2_18</strain>
    </source>
</reference>
<dbReference type="PANTHER" id="PTHR24567:SF74">
    <property type="entry name" value="HTH-TYPE TRANSCRIPTIONAL REGULATOR ARCR"/>
    <property type="match status" value="1"/>
</dbReference>
<dbReference type="SMART" id="SM00419">
    <property type="entry name" value="HTH_CRP"/>
    <property type="match status" value="1"/>
</dbReference>
<dbReference type="InterPro" id="IPR014710">
    <property type="entry name" value="RmlC-like_jellyroll"/>
</dbReference>
<dbReference type="InterPro" id="IPR012318">
    <property type="entry name" value="HTH_CRP"/>
</dbReference>
<evidence type="ECO:0000256" key="2">
    <source>
        <dbReference type="ARBA" id="ARBA00023125"/>
    </source>
</evidence>
<dbReference type="EMBL" id="JAOQJX010000005">
    <property type="protein sequence ID" value="MCU6747071.1"/>
    <property type="molecule type" value="Genomic_DNA"/>
</dbReference>
<accession>A0ABT2TB66</accession>
<dbReference type="Proteomes" id="UP001652394">
    <property type="component" value="Unassembled WGS sequence"/>
</dbReference>
<dbReference type="PROSITE" id="PS50042">
    <property type="entry name" value="CNMP_BINDING_3"/>
    <property type="match status" value="1"/>
</dbReference>